<dbReference type="InterPro" id="IPR013747">
    <property type="entry name" value="ACP_syn_III_C"/>
</dbReference>
<dbReference type="AlphaFoldDB" id="A0A220UPK8"/>
<dbReference type="Gene3D" id="3.40.47.10">
    <property type="match status" value="1"/>
</dbReference>
<dbReference type="EMBL" id="CP022358">
    <property type="protein sequence ID" value="ASK69871.1"/>
    <property type="molecule type" value="Genomic_DNA"/>
</dbReference>
<keyword evidence="1" id="KW-0808">Transferase</keyword>
<sequence length="349" mass="38471">MVVIVHNEKKSIKAYILGVSSYLPKNVLSNEQLSSDFPEWSVDKIYEKTGIRTRYIASTDETCSSMAINAAKNLFKKYNLNATQVDYVLLCTQSPDYVLPTTACIVQNELGIPTTAGALDFNLGCSGYVYGLSMAKALIESKQAKNVLLLTSELYSRYINVNDKSVRTLFGDAATATLIQGKLADRDFIHSVKFGTDGKGAINLIVPHGGSKYPISSQSFIESVDSSGNKRSLCNLYMNGAEILTFTLKTVPKAILEILNETNLNQAQVDKVIFHQANKFMLDKLRQKTGFSAEQFLVSYEEYGNTVSSTIPLGIERALYKSELNANEKLLICGFGVGYSWAGCIVEWC</sequence>
<dbReference type="CDD" id="cd00830">
    <property type="entry name" value="KAS_III"/>
    <property type="match status" value="1"/>
</dbReference>
<evidence type="ECO:0000256" key="2">
    <source>
        <dbReference type="ARBA" id="ARBA00023315"/>
    </source>
</evidence>
<accession>A0A220UPK8</accession>
<dbReference type="Pfam" id="PF08545">
    <property type="entry name" value="ACP_syn_III"/>
    <property type="match status" value="1"/>
</dbReference>
<evidence type="ECO:0000313" key="5">
    <source>
        <dbReference type="EMBL" id="ASK69871.1"/>
    </source>
</evidence>
<name>A0A220UPK8_9GAMM</name>
<dbReference type="PANTHER" id="PTHR34069">
    <property type="entry name" value="3-OXOACYL-[ACYL-CARRIER-PROTEIN] SYNTHASE 3"/>
    <property type="match status" value="1"/>
</dbReference>
<feature type="domain" description="Beta-ketoacyl-[acyl-carrier-protein] synthase III C-terminal" evidence="3">
    <location>
        <begin position="259"/>
        <end position="348"/>
    </location>
</feature>
<dbReference type="KEGG" id="sbj:CF168_13970"/>
<evidence type="ECO:0000313" key="6">
    <source>
        <dbReference type="Proteomes" id="UP000198367"/>
    </source>
</evidence>
<dbReference type="GO" id="GO:0044550">
    <property type="term" value="P:secondary metabolite biosynthetic process"/>
    <property type="evidence" value="ECO:0007669"/>
    <property type="project" value="TreeGrafter"/>
</dbReference>
<dbReference type="NCBIfam" id="NF006829">
    <property type="entry name" value="PRK09352.1"/>
    <property type="match status" value="1"/>
</dbReference>
<dbReference type="Proteomes" id="UP000198367">
    <property type="component" value="Chromosome"/>
</dbReference>
<reference evidence="5 6" key="1">
    <citation type="submission" date="2017-07" db="EMBL/GenBank/DDBJ databases">
        <title>Phenotypical and genomic characterization of a clinical isolate of Shewanella bicestrii sp. nov. producing an extended-spectrum beta-lactamase and a new oxacillinase variant.</title>
        <authorList>
            <person name="Jousset A.B."/>
            <person name="Bonnin R.A."/>
            <person name="Girlich D."/>
            <person name="Dabos L."/>
            <person name="Potron A."/>
            <person name="Dortet L."/>
            <person name="Glaser P."/>
            <person name="Naas T."/>
        </authorList>
    </citation>
    <scope>NUCLEOTIDE SEQUENCE [LARGE SCALE GENOMIC DNA]</scope>
    <source>
        <strain evidence="5 6">JAB-1</strain>
    </source>
</reference>
<proteinExistence type="predicted"/>
<evidence type="ECO:0000256" key="1">
    <source>
        <dbReference type="ARBA" id="ARBA00022679"/>
    </source>
</evidence>
<keyword evidence="2" id="KW-0012">Acyltransferase</keyword>
<dbReference type="SUPFAM" id="SSF53901">
    <property type="entry name" value="Thiolase-like"/>
    <property type="match status" value="1"/>
</dbReference>
<feature type="domain" description="Beta-ketoacyl-[acyl-carrier-protein] synthase III N-terminal" evidence="4">
    <location>
        <begin position="119"/>
        <end position="198"/>
    </location>
</feature>
<dbReference type="GO" id="GO:0006633">
    <property type="term" value="P:fatty acid biosynthetic process"/>
    <property type="evidence" value="ECO:0007669"/>
    <property type="project" value="InterPro"/>
</dbReference>
<dbReference type="PANTHER" id="PTHR34069:SF2">
    <property type="entry name" value="BETA-KETOACYL-[ACYL-CARRIER-PROTEIN] SYNTHASE III"/>
    <property type="match status" value="1"/>
</dbReference>
<gene>
    <name evidence="5" type="ORF">CF168_13970</name>
</gene>
<protein>
    <submittedName>
        <fullName evidence="5">3-oxoacyl-ACP synthase</fullName>
    </submittedName>
</protein>
<keyword evidence="6" id="KW-1185">Reference proteome</keyword>
<organism evidence="5 6">
    <name type="scientific">Shewanella bicestrii</name>
    <dbReference type="NCBI Taxonomy" id="2018305"/>
    <lineage>
        <taxon>Bacteria</taxon>
        <taxon>Pseudomonadati</taxon>
        <taxon>Pseudomonadota</taxon>
        <taxon>Gammaproteobacteria</taxon>
        <taxon>Alteromonadales</taxon>
        <taxon>Shewanellaceae</taxon>
        <taxon>Shewanella</taxon>
    </lineage>
</organism>
<evidence type="ECO:0000259" key="3">
    <source>
        <dbReference type="Pfam" id="PF08541"/>
    </source>
</evidence>
<dbReference type="GO" id="GO:0004315">
    <property type="term" value="F:3-oxoacyl-[acyl-carrier-protein] synthase activity"/>
    <property type="evidence" value="ECO:0007669"/>
    <property type="project" value="InterPro"/>
</dbReference>
<dbReference type="InterPro" id="IPR013751">
    <property type="entry name" value="ACP_syn_III_N"/>
</dbReference>
<evidence type="ECO:0000259" key="4">
    <source>
        <dbReference type="Pfam" id="PF08545"/>
    </source>
</evidence>
<dbReference type="Pfam" id="PF08541">
    <property type="entry name" value="ACP_syn_III_C"/>
    <property type="match status" value="1"/>
</dbReference>
<dbReference type="InterPro" id="IPR016039">
    <property type="entry name" value="Thiolase-like"/>
</dbReference>